<dbReference type="SMART" id="SM01012">
    <property type="entry name" value="ANTAR"/>
    <property type="match status" value="1"/>
</dbReference>
<evidence type="ECO:0000313" key="7">
    <source>
        <dbReference type="Proteomes" id="UP000371041"/>
    </source>
</evidence>
<dbReference type="SUPFAM" id="SSF55781">
    <property type="entry name" value="GAF domain-like"/>
    <property type="match status" value="1"/>
</dbReference>
<keyword evidence="4" id="KW-0804">Transcription</keyword>
<gene>
    <name evidence="6" type="ORF">GIY23_06000</name>
</gene>
<dbReference type="InterPro" id="IPR011006">
    <property type="entry name" value="CheY-like_superfamily"/>
</dbReference>
<dbReference type="Gene3D" id="3.30.450.40">
    <property type="match status" value="1"/>
</dbReference>
<dbReference type="InterPro" id="IPR012074">
    <property type="entry name" value="GAF_ANTAR"/>
</dbReference>
<dbReference type="RefSeq" id="WP_154075748.1">
    <property type="nucleotide sequence ID" value="NZ_CP045929.1"/>
</dbReference>
<dbReference type="AlphaFoldDB" id="A0A5Q3Q3G6"/>
<name>A0A5Q3Q3G6_9PSEU</name>
<proteinExistence type="predicted"/>
<keyword evidence="7" id="KW-1185">Reference proteome</keyword>
<dbReference type="KEGG" id="sace:GIY23_06000"/>
<dbReference type="EMBL" id="CP045929">
    <property type="protein sequence ID" value="QGK69148.1"/>
    <property type="molecule type" value="Genomic_DNA"/>
</dbReference>
<keyword evidence="3" id="KW-0805">Transcription regulation</keyword>
<dbReference type="Gene3D" id="1.10.10.10">
    <property type="entry name" value="Winged helix-like DNA-binding domain superfamily/Winged helix DNA-binding domain"/>
    <property type="match status" value="1"/>
</dbReference>
<keyword evidence="2" id="KW-0418">Kinase</keyword>
<evidence type="ECO:0000256" key="3">
    <source>
        <dbReference type="ARBA" id="ARBA00023015"/>
    </source>
</evidence>
<organism evidence="6 7">
    <name type="scientific">Allosaccharopolyspora coralli</name>
    <dbReference type="NCBI Taxonomy" id="2665642"/>
    <lineage>
        <taxon>Bacteria</taxon>
        <taxon>Bacillati</taxon>
        <taxon>Actinomycetota</taxon>
        <taxon>Actinomycetes</taxon>
        <taxon>Pseudonocardiales</taxon>
        <taxon>Pseudonocardiaceae</taxon>
        <taxon>Allosaccharopolyspora</taxon>
    </lineage>
</organism>
<dbReference type="Pfam" id="PF13185">
    <property type="entry name" value="GAF_2"/>
    <property type="match status" value="1"/>
</dbReference>
<dbReference type="PIRSF" id="PIRSF036625">
    <property type="entry name" value="GAF_ANTAR"/>
    <property type="match status" value="1"/>
</dbReference>
<sequence>MAASGGGRRHELARTLSTVARQLEAEPDENDTLGGIVQAAVATVPGVGYGGISQVQGRHVTARVPTDPLVAQCDQAQEQLGEGPCLDAIWQQHTVIVNDLATEPRWPSFAARATELGAGSLISFQLYVQDDNLGALNLYGNTGVRFGDEAQLVGEVFATHAAIALAGARHSRQLSEALDTRDAIGQAKGLLMARDNITAQQAFNLLVAASQHANIKLSQVAQWMIDEHDNPDGDHRPHAP</sequence>
<dbReference type="InterPro" id="IPR003018">
    <property type="entry name" value="GAF"/>
</dbReference>
<evidence type="ECO:0000256" key="4">
    <source>
        <dbReference type="ARBA" id="ARBA00023163"/>
    </source>
</evidence>
<dbReference type="InterPro" id="IPR036388">
    <property type="entry name" value="WH-like_DNA-bd_sf"/>
</dbReference>
<evidence type="ECO:0000313" key="6">
    <source>
        <dbReference type="EMBL" id="QGK69148.1"/>
    </source>
</evidence>
<accession>A0A5Q3Q3G6</accession>
<feature type="domain" description="ANTAR" evidence="5">
    <location>
        <begin position="164"/>
        <end position="225"/>
    </location>
</feature>
<protein>
    <submittedName>
        <fullName evidence="6">ANTAR domain-containing protein</fullName>
    </submittedName>
</protein>
<evidence type="ECO:0000259" key="5">
    <source>
        <dbReference type="PROSITE" id="PS50921"/>
    </source>
</evidence>
<dbReference type="InterPro" id="IPR005561">
    <property type="entry name" value="ANTAR"/>
</dbReference>
<evidence type="ECO:0000256" key="1">
    <source>
        <dbReference type="ARBA" id="ARBA00022679"/>
    </source>
</evidence>
<dbReference type="GO" id="GO:0016301">
    <property type="term" value="F:kinase activity"/>
    <property type="evidence" value="ECO:0007669"/>
    <property type="project" value="UniProtKB-KW"/>
</dbReference>
<reference evidence="7" key="1">
    <citation type="submission" date="2019-11" db="EMBL/GenBank/DDBJ databases">
        <title>The complete genome sequence of Saccharopolyspora sp. E2A.</title>
        <authorList>
            <person name="Zhang G."/>
        </authorList>
    </citation>
    <scope>NUCLEOTIDE SEQUENCE [LARGE SCALE GENOMIC DNA]</scope>
    <source>
        <strain evidence="7">E2A</strain>
    </source>
</reference>
<keyword evidence="1" id="KW-0808">Transferase</keyword>
<evidence type="ECO:0000256" key="2">
    <source>
        <dbReference type="ARBA" id="ARBA00022777"/>
    </source>
</evidence>
<dbReference type="InterPro" id="IPR029016">
    <property type="entry name" value="GAF-like_dom_sf"/>
</dbReference>
<dbReference type="Proteomes" id="UP000371041">
    <property type="component" value="Chromosome"/>
</dbReference>
<dbReference type="SUPFAM" id="SSF52172">
    <property type="entry name" value="CheY-like"/>
    <property type="match status" value="1"/>
</dbReference>
<dbReference type="PROSITE" id="PS50921">
    <property type="entry name" value="ANTAR"/>
    <property type="match status" value="1"/>
</dbReference>
<dbReference type="GO" id="GO:0003723">
    <property type="term" value="F:RNA binding"/>
    <property type="evidence" value="ECO:0007669"/>
    <property type="project" value="InterPro"/>
</dbReference>
<dbReference type="Pfam" id="PF03861">
    <property type="entry name" value="ANTAR"/>
    <property type="match status" value="1"/>
</dbReference>